<dbReference type="Pfam" id="PF23139">
    <property type="entry name" value="OB_YrrC"/>
    <property type="match status" value="1"/>
</dbReference>
<dbReference type="GO" id="GO:0009338">
    <property type="term" value="C:exodeoxyribonuclease V complex"/>
    <property type="evidence" value="ECO:0007669"/>
    <property type="project" value="TreeGrafter"/>
</dbReference>
<comment type="caution">
    <text evidence="6">The sequence shown here is derived from an EMBL/GenBank/DDBJ whole genome shotgun (WGS) entry which is preliminary data.</text>
</comment>
<protein>
    <recommendedName>
        <fullName evidence="3">ATP-dependent RecD2 DNA helicase</fullName>
        <ecNumber evidence="3">5.6.2.3</ecNumber>
    </recommendedName>
    <alternativeName>
        <fullName evidence="3">DNA 5'-3' helicase subunit RecD2</fullName>
    </alternativeName>
</protein>
<dbReference type="EMBL" id="DVFZ01000119">
    <property type="protein sequence ID" value="HIQ83958.1"/>
    <property type="molecule type" value="Genomic_DNA"/>
</dbReference>
<dbReference type="Gene3D" id="2.30.30.940">
    <property type="match status" value="1"/>
</dbReference>
<dbReference type="EC" id="5.6.2.3" evidence="3"/>
<dbReference type="CDD" id="cd17933">
    <property type="entry name" value="DEXSc_RecD-like"/>
    <property type="match status" value="1"/>
</dbReference>
<dbReference type="PANTHER" id="PTHR43788">
    <property type="entry name" value="DNA2/NAM7 HELICASE FAMILY MEMBER"/>
    <property type="match status" value="1"/>
</dbReference>
<gene>
    <name evidence="3" type="primary">recD2</name>
    <name evidence="6" type="ORF">IAA52_12770</name>
</gene>
<dbReference type="InterPro" id="IPR010994">
    <property type="entry name" value="RuvA_2-like"/>
</dbReference>
<dbReference type="GO" id="GO:0005524">
    <property type="term" value="F:ATP binding"/>
    <property type="evidence" value="ECO:0007669"/>
    <property type="project" value="UniProtKB-UniRule"/>
</dbReference>
<dbReference type="Gene3D" id="1.10.10.2220">
    <property type="match status" value="1"/>
</dbReference>
<evidence type="ECO:0000256" key="2">
    <source>
        <dbReference type="ARBA" id="ARBA00022840"/>
    </source>
</evidence>
<dbReference type="PANTHER" id="PTHR43788:SF6">
    <property type="entry name" value="DNA HELICASE B"/>
    <property type="match status" value="1"/>
</dbReference>
<dbReference type="NCBIfam" id="TIGR01448">
    <property type="entry name" value="recD_rel"/>
    <property type="match status" value="1"/>
</dbReference>
<dbReference type="GO" id="GO:0043139">
    <property type="term" value="F:5'-3' DNA helicase activity"/>
    <property type="evidence" value="ECO:0007669"/>
    <property type="project" value="UniProtKB-UniRule"/>
</dbReference>
<name>A0A9D0ZNN4_9FIRM</name>
<dbReference type="Pfam" id="PF13538">
    <property type="entry name" value="UvrD_C_2"/>
    <property type="match status" value="1"/>
</dbReference>
<dbReference type="InterPro" id="IPR027417">
    <property type="entry name" value="P-loop_NTPase"/>
</dbReference>
<dbReference type="Gene3D" id="3.40.50.300">
    <property type="entry name" value="P-loop containing nucleotide triphosphate hydrolases"/>
    <property type="match status" value="2"/>
</dbReference>
<dbReference type="GO" id="GO:0006281">
    <property type="term" value="P:DNA repair"/>
    <property type="evidence" value="ECO:0007669"/>
    <property type="project" value="InterPro"/>
</dbReference>
<comment type="similarity">
    <text evidence="3">Belongs to the RecD family. RecD2 subfamily.</text>
</comment>
<dbReference type="CDD" id="cd18809">
    <property type="entry name" value="SF1_C_RecD"/>
    <property type="match status" value="1"/>
</dbReference>
<dbReference type="GO" id="GO:0006310">
    <property type="term" value="P:DNA recombination"/>
    <property type="evidence" value="ECO:0007669"/>
    <property type="project" value="InterPro"/>
</dbReference>
<evidence type="ECO:0000259" key="5">
    <source>
        <dbReference type="SMART" id="SM00382"/>
    </source>
</evidence>
<dbReference type="Pfam" id="PF18335">
    <property type="entry name" value="SH3_13"/>
    <property type="match status" value="1"/>
</dbReference>
<dbReference type="HAMAP" id="MF_01488">
    <property type="entry name" value="RecD2"/>
    <property type="match status" value="1"/>
</dbReference>
<dbReference type="SUPFAM" id="SSF47781">
    <property type="entry name" value="RuvA domain 2-like"/>
    <property type="match status" value="1"/>
</dbReference>
<dbReference type="Pfam" id="PF14490">
    <property type="entry name" value="HHH_RecD2"/>
    <property type="match status" value="1"/>
</dbReference>
<dbReference type="InterPro" id="IPR050534">
    <property type="entry name" value="Coronavir_polyprotein_1ab"/>
</dbReference>
<reference evidence="6" key="2">
    <citation type="journal article" date="2021" name="PeerJ">
        <title>Extensive microbial diversity within the chicken gut microbiome revealed by metagenomics and culture.</title>
        <authorList>
            <person name="Gilroy R."/>
            <person name="Ravi A."/>
            <person name="Getino M."/>
            <person name="Pursley I."/>
            <person name="Horton D.L."/>
            <person name="Alikhan N.F."/>
            <person name="Baker D."/>
            <person name="Gharbi K."/>
            <person name="Hall N."/>
            <person name="Watson M."/>
            <person name="Adriaenssens E.M."/>
            <person name="Foster-Nyarko E."/>
            <person name="Jarju S."/>
            <person name="Secka A."/>
            <person name="Antonio M."/>
            <person name="Oren A."/>
            <person name="Chaudhuri R.R."/>
            <person name="La Ragione R."/>
            <person name="Hildebrand F."/>
            <person name="Pallen M.J."/>
        </authorList>
    </citation>
    <scope>NUCLEOTIDE SEQUENCE</scope>
    <source>
        <strain evidence="6">ChiSjej6B24-2974</strain>
    </source>
</reference>
<reference evidence="6" key="1">
    <citation type="submission" date="2020-10" db="EMBL/GenBank/DDBJ databases">
        <authorList>
            <person name="Gilroy R."/>
        </authorList>
    </citation>
    <scope>NUCLEOTIDE SEQUENCE</scope>
    <source>
        <strain evidence="6">ChiSjej6B24-2974</strain>
    </source>
</reference>
<feature type="domain" description="Helix-hairpin-helix DNA-binding motif class 1" evidence="4">
    <location>
        <begin position="82"/>
        <end position="103"/>
    </location>
</feature>
<keyword evidence="1 3" id="KW-0547">Nucleotide-binding</keyword>
<dbReference type="GO" id="GO:0016787">
    <property type="term" value="F:hydrolase activity"/>
    <property type="evidence" value="ECO:0007669"/>
    <property type="project" value="UniProtKB-KW"/>
</dbReference>
<dbReference type="SMART" id="SM00382">
    <property type="entry name" value="AAA"/>
    <property type="match status" value="1"/>
</dbReference>
<evidence type="ECO:0000256" key="1">
    <source>
        <dbReference type="ARBA" id="ARBA00022741"/>
    </source>
</evidence>
<proteinExistence type="inferred from homology"/>
<evidence type="ECO:0000256" key="3">
    <source>
        <dbReference type="HAMAP-Rule" id="MF_01488"/>
    </source>
</evidence>
<keyword evidence="3" id="KW-0238">DNA-binding</keyword>
<evidence type="ECO:0000313" key="7">
    <source>
        <dbReference type="Proteomes" id="UP000824260"/>
    </source>
</evidence>
<dbReference type="Proteomes" id="UP000824260">
    <property type="component" value="Unassembled WGS sequence"/>
</dbReference>
<dbReference type="GO" id="GO:0003677">
    <property type="term" value="F:DNA binding"/>
    <property type="evidence" value="ECO:0007669"/>
    <property type="project" value="UniProtKB-UniRule"/>
</dbReference>
<dbReference type="AlphaFoldDB" id="A0A9D0ZNN4"/>
<dbReference type="InterPro" id="IPR041451">
    <property type="entry name" value="RecD2_SH13"/>
</dbReference>
<keyword evidence="2 3" id="KW-0067">ATP-binding</keyword>
<organism evidence="6 7">
    <name type="scientific">Candidatus Pullichristensenella stercorigallinarum</name>
    <dbReference type="NCBI Taxonomy" id="2840909"/>
    <lineage>
        <taxon>Bacteria</taxon>
        <taxon>Bacillati</taxon>
        <taxon>Bacillota</taxon>
        <taxon>Clostridia</taxon>
        <taxon>Candidatus Pullichristensenella</taxon>
    </lineage>
</organism>
<dbReference type="InterPro" id="IPR029493">
    <property type="entry name" value="RecD2-like_HHH"/>
</dbReference>
<feature type="domain" description="Helix-hairpin-helix DNA-binding motif class 1" evidence="4">
    <location>
        <begin position="181"/>
        <end position="200"/>
    </location>
</feature>
<dbReference type="SUPFAM" id="SSF52540">
    <property type="entry name" value="P-loop containing nucleoside triphosphate hydrolases"/>
    <property type="match status" value="1"/>
</dbReference>
<comment type="catalytic activity">
    <reaction evidence="3">
        <text>ATP + H2O = ADP + phosphate + H(+)</text>
        <dbReference type="Rhea" id="RHEA:13065"/>
        <dbReference type="ChEBI" id="CHEBI:15377"/>
        <dbReference type="ChEBI" id="CHEBI:15378"/>
        <dbReference type="ChEBI" id="CHEBI:30616"/>
        <dbReference type="ChEBI" id="CHEBI:43474"/>
        <dbReference type="ChEBI" id="CHEBI:456216"/>
        <dbReference type="EC" id="5.6.2.3"/>
    </reaction>
</comment>
<sequence length="731" mass="80905">MPRFEGIVEKITYRNEENGFTVAQVKLEGGERLAAVGAMPLLLAGERAAFEGEMVEHREYGRQIRVTWVESIRPESLDGIEKYLASGLIRGVGEATARLIVETFGARTLDVLEAEPHRLTEVPGIGEKRAAMIALSFQEHNQMRGAMMFLQKYGLTPAMAARVYRVFGDRTEAVVHDNPYRLADEVEGVGFKTADRMALAMGFSLSSEFRLQSGLRYALSEAGAASGHMYLPLTVLVERARQMLGAEEELVDNALRGLILSGGLEAEDIDGETAVYLPWYHEAESDAAYRLSRLVRSFAGAEEAGRAAQAIAEVEEREEMRLCAEQREAVEAVEREGVLVITGGPGTGKTTTLKCILRLLDEMGGVELCAPTGRAAKRMSEATGRNARTIHRLLEYAGEDGRFLRDEHNPLDCAAVVVDEMSMVDIFLFRALLRALAPGTRLVMVGDKDQLPSVGAGNVLGDILKSGAVPSVTLTEVFRQAASSMIVRNAHRINRGEYPEIRTRDTDFFLERKESMRAAVDSVVRLVTARLPRYLGVDPLRGIQVMAPMKRTDAGVYALNAVLQQALNPPEIGKRELRRGETVFRLGDKVMQVKNDYDLEWSRGTEHGVGVFNGDIGYIADADAREEMVVVEFDDGRVATYGLAELEELELAYCMSVHKSQGSEFDCVVLPLVSGPRLLMTRNLLYTAVTRARRMVVVVGREQCMRAMVDNNYIDRRFSALDERLAAWLTK</sequence>
<evidence type="ECO:0000313" key="6">
    <source>
        <dbReference type="EMBL" id="HIQ83958.1"/>
    </source>
</evidence>
<dbReference type="InterPro" id="IPR006345">
    <property type="entry name" value="RecD2"/>
</dbReference>
<dbReference type="InterPro" id="IPR003593">
    <property type="entry name" value="AAA+_ATPase"/>
</dbReference>
<dbReference type="InterPro" id="IPR003583">
    <property type="entry name" value="Hlx-hairpin-Hlx_DNA-bd_motif"/>
</dbReference>
<dbReference type="Pfam" id="PF13245">
    <property type="entry name" value="AAA_19"/>
    <property type="match status" value="1"/>
</dbReference>
<feature type="domain" description="Helix-hairpin-helix DNA-binding motif class 1" evidence="4">
    <location>
        <begin position="117"/>
        <end position="136"/>
    </location>
</feature>
<keyword evidence="3" id="KW-0413">Isomerase</keyword>
<dbReference type="InterPro" id="IPR055446">
    <property type="entry name" value="RecD2_N_OB"/>
</dbReference>
<dbReference type="Gene3D" id="1.10.150.20">
    <property type="entry name" value="5' to 3' exonuclease, C-terminal subdomain"/>
    <property type="match status" value="1"/>
</dbReference>
<feature type="domain" description="AAA+ ATPase" evidence="5">
    <location>
        <begin position="335"/>
        <end position="588"/>
    </location>
</feature>
<keyword evidence="3" id="KW-0378">Hydrolase</keyword>
<comment type="function">
    <text evidence="3">DNA-dependent ATPase and ATP-dependent 5'-3' DNA helicase. Has no activity on blunt DNA or DNA with 3'-overhangs, requires at least 10 bases of 5'-ssDNA for helicase activity.</text>
</comment>
<dbReference type="Pfam" id="PF14520">
    <property type="entry name" value="HHH_5"/>
    <property type="match status" value="1"/>
</dbReference>
<accession>A0A9D0ZNN4</accession>
<dbReference type="GO" id="GO:0017116">
    <property type="term" value="F:single-stranded DNA helicase activity"/>
    <property type="evidence" value="ECO:0007669"/>
    <property type="project" value="TreeGrafter"/>
</dbReference>
<keyword evidence="3 6" id="KW-0347">Helicase</keyword>
<dbReference type="InterPro" id="IPR027785">
    <property type="entry name" value="UvrD-like_helicase_C"/>
</dbReference>
<dbReference type="SMART" id="SM00278">
    <property type="entry name" value="HhH1"/>
    <property type="match status" value="3"/>
</dbReference>
<feature type="binding site" evidence="3">
    <location>
        <begin position="346"/>
        <end position="350"/>
    </location>
    <ligand>
        <name>ATP</name>
        <dbReference type="ChEBI" id="CHEBI:30616"/>
    </ligand>
</feature>
<evidence type="ECO:0000259" key="4">
    <source>
        <dbReference type="SMART" id="SM00278"/>
    </source>
</evidence>